<feature type="domain" description="Beta-lactamase-related" evidence="2">
    <location>
        <begin position="36"/>
        <end position="344"/>
    </location>
</feature>
<dbReference type="PANTHER" id="PTHR46825:SF7">
    <property type="entry name" value="D-ALANYL-D-ALANINE CARBOXYPEPTIDASE"/>
    <property type="match status" value="1"/>
</dbReference>
<dbReference type="InterPro" id="IPR012338">
    <property type="entry name" value="Beta-lactam/transpept-like"/>
</dbReference>
<evidence type="ECO:0000259" key="2">
    <source>
        <dbReference type="Pfam" id="PF00144"/>
    </source>
</evidence>
<dbReference type="Pfam" id="PF00144">
    <property type="entry name" value="Beta-lactamase"/>
    <property type="match status" value="1"/>
</dbReference>
<evidence type="ECO:0000256" key="1">
    <source>
        <dbReference type="SAM" id="SignalP"/>
    </source>
</evidence>
<dbReference type="PANTHER" id="PTHR46825">
    <property type="entry name" value="D-ALANYL-D-ALANINE-CARBOXYPEPTIDASE/ENDOPEPTIDASE AMPH"/>
    <property type="match status" value="1"/>
</dbReference>
<feature type="signal peptide" evidence="1">
    <location>
        <begin position="1"/>
        <end position="19"/>
    </location>
</feature>
<dbReference type="SUPFAM" id="SSF56601">
    <property type="entry name" value="beta-lactamase/transpeptidase-like"/>
    <property type="match status" value="1"/>
</dbReference>
<dbReference type="GO" id="GO:0016787">
    <property type="term" value="F:hydrolase activity"/>
    <property type="evidence" value="ECO:0007669"/>
    <property type="project" value="UniProtKB-KW"/>
</dbReference>
<proteinExistence type="predicted"/>
<sequence>MGLTAAALAAVAFVQPAAAAQEPAAAGRGSHRATQQALDALVEHGIPGVTAQAREGYRVWGGAAGVGDIRTQRPRGVHDRYRVGSITKTFVATTLLQLEAEGRLRLDDTVDAWLPGLVRGNGHDGTKISIRQLLNHTSGIYNYTADPEVQSYFVAPGFFEHRFDTTTPEELVAVAMRHKPNFEPGADWSYSNTNYVLAGMIVEKVTGRPYGEEIRDRIIRPLHLRATSVPGADPRMPWPSGRGYSKLSFDDTSGRTYDVTEFNPSGAWAAGEMISDSADLNRFYSALMRGGLLPPAQLKEMLTTVPVDEEGWPEAGYGLGLLKRKLSCGTEVWGHSGGIHGSLSAATTTRDGRHSLSFNLNGDWGGDTQSVVEAEYCGAQPEKRPGSELRDGVGAVMNVQR</sequence>
<dbReference type="EMBL" id="JARWBG010000010">
    <property type="protein sequence ID" value="MDH2389446.1"/>
    <property type="molecule type" value="Genomic_DNA"/>
</dbReference>
<keyword evidence="3" id="KW-0378">Hydrolase</keyword>
<organism evidence="3 4">
    <name type="scientific">Streptomyces chengmaiensis</name>
    <dbReference type="NCBI Taxonomy" id="3040919"/>
    <lineage>
        <taxon>Bacteria</taxon>
        <taxon>Bacillati</taxon>
        <taxon>Actinomycetota</taxon>
        <taxon>Actinomycetes</taxon>
        <taxon>Kitasatosporales</taxon>
        <taxon>Streptomycetaceae</taxon>
        <taxon>Streptomyces</taxon>
    </lineage>
</organism>
<comment type="caution">
    <text evidence="3">The sequence shown here is derived from an EMBL/GenBank/DDBJ whole genome shotgun (WGS) entry which is preliminary data.</text>
</comment>
<feature type="chain" id="PRO_5047412915" evidence="1">
    <location>
        <begin position="20"/>
        <end position="401"/>
    </location>
</feature>
<dbReference type="Gene3D" id="3.40.710.10">
    <property type="entry name" value="DD-peptidase/beta-lactamase superfamily"/>
    <property type="match status" value="1"/>
</dbReference>
<dbReference type="InterPro" id="IPR050491">
    <property type="entry name" value="AmpC-like"/>
</dbReference>
<gene>
    <name evidence="3" type="ORF">QCN29_11700</name>
</gene>
<dbReference type="EC" id="3.1.1.103" evidence="3"/>
<evidence type="ECO:0000313" key="4">
    <source>
        <dbReference type="Proteomes" id="UP001223144"/>
    </source>
</evidence>
<name>A0ABT6HM61_9ACTN</name>
<keyword evidence="4" id="KW-1185">Reference proteome</keyword>
<reference evidence="3 4" key="1">
    <citation type="submission" date="2023-04" db="EMBL/GenBank/DDBJ databases">
        <title>Streptomyces chengmaiensis sp. nov. isolated from the stem of mangrove plant in Hainan.</title>
        <authorList>
            <person name="Huang X."/>
            <person name="Zhou S."/>
            <person name="Chu X."/>
            <person name="Xie Y."/>
            <person name="Lin Y."/>
        </authorList>
    </citation>
    <scope>NUCLEOTIDE SEQUENCE [LARGE SCALE GENOMIC DNA]</scope>
    <source>
        <strain evidence="3 4">HNM0663</strain>
    </source>
</reference>
<evidence type="ECO:0000313" key="3">
    <source>
        <dbReference type="EMBL" id="MDH2389446.1"/>
    </source>
</evidence>
<dbReference type="Proteomes" id="UP001223144">
    <property type="component" value="Unassembled WGS sequence"/>
</dbReference>
<dbReference type="InterPro" id="IPR001466">
    <property type="entry name" value="Beta-lactam-related"/>
</dbReference>
<accession>A0ABT6HM61</accession>
<keyword evidence="1" id="KW-0732">Signal</keyword>
<protein>
    <submittedName>
        <fullName evidence="3">Serine hydrolase</fullName>
        <ecNumber evidence="3">3.1.1.103</ecNumber>
    </submittedName>
</protein>